<evidence type="ECO:0000313" key="2">
    <source>
        <dbReference type="EMBL" id="MBK9717557.1"/>
    </source>
</evidence>
<dbReference type="Proteomes" id="UP000808349">
    <property type="component" value="Unassembled WGS sequence"/>
</dbReference>
<dbReference type="Pfam" id="PF13302">
    <property type="entry name" value="Acetyltransf_3"/>
    <property type="match status" value="1"/>
</dbReference>
<dbReference type="CDD" id="cd04301">
    <property type="entry name" value="NAT_SF"/>
    <property type="match status" value="1"/>
</dbReference>
<evidence type="ECO:0000259" key="1">
    <source>
        <dbReference type="PROSITE" id="PS51186"/>
    </source>
</evidence>
<dbReference type="PANTHER" id="PTHR43328">
    <property type="entry name" value="ACETYLTRANSFERASE-RELATED"/>
    <property type="match status" value="1"/>
</dbReference>
<dbReference type="Gene3D" id="3.40.630.30">
    <property type="match status" value="1"/>
</dbReference>
<dbReference type="AlphaFoldDB" id="A0A9D7S7V8"/>
<feature type="domain" description="N-acetyltransferase" evidence="1">
    <location>
        <begin position="9"/>
        <end position="172"/>
    </location>
</feature>
<dbReference type="EMBL" id="JADKFW010000004">
    <property type="protein sequence ID" value="MBK9717557.1"/>
    <property type="molecule type" value="Genomic_DNA"/>
</dbReference>
<dbReference type="PANTHER" id="PTHR43328:SF1">
    <property type="entry name" value="N-ACETYLTRANSFERASE DOMAIN-CONTAINING PROTEIN"/>
    <property type="match status" value="1"/>
</dbReference>
<dbReference type="InterPro" id="IPR016181">
    <property type="entry name" value="Acyl_CoA_acyltransferase"/>
</dbReference>
<reference evidence="2 3" key="1">
    <citation type="submission" date="2020-10" db="EMBL/GenBank/DDBJ databases">
        <title>Connecting structure to function with the recovery of over 1000 high-quality activated sludge metagenome-assembled genomes encoding full-length rRNA genes using long-read sequencing.</title>
        <authorList>
            <person name="Singleton C.M."/>
            <person name="Petriglieri F."/>
            <person name="Kristensen J.M."/>
            <person name="Kirkegaard R.H."/>
            <person name="Michaelsen T.Y."/>
            <person name="Andersen M.H."/>
            <person name="Karst S.M."/>
            <person name="Dueholm M.S."/>
            <person name="Nielsen P.H."/>
            <person name="Albertsen M."/>
        </authorList>
    </citation>
    <scope>NUCLEOTIDE SEQUENCE [LARGE SCALE GENOMIC DNA]</scope>
    <source>
        <strain evidence="2">Ribe_18-Q3-R11-54_BAT3C.373</strain>
    </source>
</reference>
<sequence length="172" mass="19745">MNTLNLNQIILRPWSISDLEQLVEYANNPKISSNLTNAFPHPYLEEHGRRFIEFATKDDPIHIFAIDLNGKAIGGIGVHPQSDIFCFNAELGYWIAEPYWGQGIATLAIKQIVEFAFNTFDINRLFARPFGSNLASQKVLEKTGFILEGRFEKTFFKNGQFEDELIYAIRRK</sequence>
<dbReference type="GO" id="GO:0016747">
    <property type="term" value="F:acyltransferase activity, transferring groups other than amino-acyl groups"/>
    <property type="evidence" value="ECO:0007669"/>
    <property type="project" value="InterPro"/>
</dbReference>
<accession>A0A9D7S7V8</accession>
<dbReference type="PROSITE" id="PS51186">
    <property type="entry name" value="GNAT"/>
    <property type="match status" value="1"/>
</dbReference>
<organism evidence="2 3">
    <name type="scientific">Candidatus Defluviibacterium haderslevense</name>
    <dbReference type="NCBI Taxonomy" id="2981993"/>
    <lineage>
        <taxon>Bacteria</taxon>
        <taxon>Pseudomonadati</taxon>
        <taxon>Bacteroidota</taxon>
        <taxon>Saprospiria</taxon>
        <taxon>Saprospirales</taxon>
        <taxon>Saprospiraceae</taxon>
        <taxon>Candidatus Defluviibacterium</taxon>
    </lineage>
</organism>
<proteinExistence type="predicted"/>
<dbReference type="InterPro" id="IPR000182">
    <property type="entry name" value="GNAT_dom"/>
</dbReference>
<evidence type="ECO:0000313" key="3">
    <source>
        <dbReference type="Proteomes" id="UP000808349"/>
    </source>
</evidence>
<gene>
    <name evidence="2" type="ORF">IPO85_08610</name>
</gene>
<name>A0A9D7S7V8_9BACT</name>
<comment type="caution">
    <text evidence="2">The sequence shown here is derived from an EMBL/GenBank/DDBJ whole genome shotgun (WGS) entry which is preliminary data.</text>
</comment>
<dbReference type="SUPFAM" id="SSF55729">
    <property type="entry name" value="Acyl-CoA N-acyltransferases (Nat)"/>
    <property type="match status" value="1"/>
</dbReference>
<protein>
    <submittedName>
        <fullName evidence="2">GNAT family N-acetyltransferase</fullName>
    </submittedName>
</protein>